<feature type="domain" description="RagB/SusD" evidence="6">
    <location>
        <begin position="357"/>
        <end position="484"/>
    </location>
</feature>
<dbReference type="Gene3D" id="1.25.40.390">
    <property type="match status" value="1"/>
</dbReference>
<name>A0AAN5AN00_9BACT</name>
<evidence type="ECO:0000256" key="5">
    <source>
        <dbReference type="ARBA" id="ARBA00023237"/>
    </source>
</evidence>
<dbReference type="EMBL" id="BQKE01000005">
    <property type="protein sequence ID" value="GJM64317.1"/>
    <property type="molecule type" value="Genomic_DNA"/>
</dbReference>
<evidence type="ECO:0000256" key="2">
    <source>
        <dbReference type="ARBA" id="ARBA00006275"/>
    </source>
</evidence>
<evidence type="ECO:0000256" key="3">
    <source>
        <dbReference type="ARBA" id="ARBA00022729"/>
    </source>
</evidence>
<protein>
    <submittedName>
        <fullName evidence="8">Membrane protein</fullName>
    </submittedName>
</protein>
<dbReference type="InterPro" id="IPR011990">
    <property type="entry name" value="TPR-like_helical_dom_sf"/>
</dbReference>
<dbReference type="InterPro" id="IPR033985">
    <property type="entry name" value="SusD-like_N"/>
</dbReference>
<evidence type="ECO:0000256" key="4">
    <source>
        <dbReference type="ARBA" id="ARBA00023136"/>
    </source>
</evidence>
<evidence type="ECO:0000259" key="6">
    <source>
        <dbReference type="Pfam" id="PF07980"/>
    </source>
</evidence>
<keyword evidence="4" id="KW-0472">Membrane</keyword>
<dbReference type="CDD" id="cd08977">
    <property type="entry name" value="SusD"/>
    <property type="match status" value="1"/>
</dbReference>
<dbReference type="AlphaFoldDB" id="A0AAN5AN00"/>
<comment type="caution">
    <text evidence="8">The sequence shown here is derived from an EMBL/GenBank/DDBJ whole genome shotgun (WGS) entry which is preliminary data.</text>
</comment>
<accession>A0AAN5AN00</accession>
<dbReference type="RefSeq" id="WP_338239387.1">
    <property type="nucleotide sequence ID" value="NZ_BQKE01000005.1"/>
</dbReference>
<evidence type="ECO:0000313" key="8">
    <source>
        <dbReference type="EMBL" id="GJM64317.1"/>
    </source>
</evidence>
<keyword evidence="3" id="KW-0732">Signal</keyword>
<sequence length="512" mass="57410">MTEILNIIKKYSLGIILSLTAFSCNSFLDVEVIDTVSPDTYYKTTEQMEKAVVAAYSPLNNFGLYRQFYGVVSDIGTDDLTTLEGRFQGYMTYNIDNTDKVLFDRGFLVTNDTEMIGGGGIYNSLYEGIMRCNIVLEKLPASDATGKEQMEGEVRFLRALYYQHIVNLWSEGVLVTEENYGSQSHPFISTDEIVPFIEQDLKTIIEDKLLPWSDESGFATGRASMEATKALLARHYLYEKQVAKAEPLLREVINRGNYSLIPVDLIWTIEGDNSEEGIFEVQIDDSYGGGNIYFDDNKNSACVSIRNTFIGPTTTSAYQNIIPTKDLVQEFEEGDLRKKNFILSDGDSIPYAEGTVYKGSATYPYCVLKGIKSGAQANPVIGSGQQTENFPIIRYTDVLLMHAETVVDSDPQTAMEEINQVRARAFGYSSVQELTDNGKDVASYMTATGKSLMEVIKHERRVEFCFEGLRYFDLVRWGDAASNAIMLDKGWSPALAKHYPIPLEDINFNNSF</sequence>
<dbReference type="Proteomes" id="UP001310022">
    <property type="component" value="Unassembled WGS sequence"/>
</dbReference>
<comment type="subcellular location">
    <subcellularLocation>
        <location evidence="1">Cell outer membrane</location>
    </subcellularLocation>
</comment>
<proteinExistence type="inferred from homology"/>
<comment type="similarity">
    <text evidence="2">Belongs to the SusD family.</text>
</comment>
<dbReference type="Pfam" id="PF14322">
    <property type="entry name" value="SusD-like_3"/>
    <property type="match status" value="1"/>
</dbReference>
<dbReference type="InterPro" id="IPR012944">
    <property type="entry name" value="SusD_RagB_dom"/>
</dbReference>
<dbReference type="SUPFAM" id="SSF48452">
    <property type="entry name" value="TPR-like"/>
    <property type="match status" value="1"/>
</dbReference>
<evidence type="ECO:0000259" key="7">
    <source>
        <dbReference type="Pfam" id="PF14322"/>
    </source>
</evidence>
<dbReference type="GO" id="GO:0009279">
    <property type="term" value="C:cell outer membrane"/>
    <property type="evidence" value="ECO:0007669"/>
    <property type="project" value="UniProtKB-SubCell"/>
</dbReference>
<reference evidence="8 9" key="1">
    <citation type="submission" date="2021-12" db="EMBL/GenBank/DDBJ databases">
        <title>Genome sequencing of bacteria with rrn-lacking chromosome and rrn-plasmid.</title>
        <authorList>
            <person name="Anda M."/>
            <person name="Iwasaki W."/>
        </authorList>
    </citation>
    <scope>NUCLEOTIDE SEQUENCE [LARGE SCALE GENOMIC DNA]</scope>
    <source>
        <strain evidence="8 9">NBRC 15940</strain>
    </source>
</reference>
<organism evidence="8 9">
    <name type="scientific">Persicobacter diffluens</name>
    <dbReference type="NCBI Taxonomy" id="981"/>
    <lineage>
        <taxon>Bacteria</taxon>
        <taxon>Pseudomonadati</taxon>
        <taxon>Bacteroidota</taxon>
        <taxon>Cytophagia</taxon>
        <taxon>Cytophagales</taxon>
        <taxon>Persicobacteraceae</taxon>
        <taxon>Persicobacter</taxon>
    </lineage>
</organism>
<keyword evidence="9" id="KW-1185">Reference proteome</keyword>
<feature type="domain" description="SusD-like N-terminal" evidence="7">
    <location>
        <begin position="121"/>
        <end position="237"/>
    </location>
</feature>
<dbReference type="Pfam" id="PF07980">
    <property type="entry name" value="SusD_RagB"/>
    <property type="match status" value="1"/>
</dbReference>
<gene>
    <name evidence="8" type="ORF">PEDI_48690</name>
</gene>
<evidence type="ECO:0000256" key="1">
    <source>
        <dbReference type="ARBA" id="ARBA00004442"/>
    </source>
</evidence>
<evidence type="ECO:0000313" key="9">
    <source>
        <dbReference type="Proteomes" id="UP001310022"/>
    </source>
</evidence>
<keyword evidence="5" id="KW-0998">Cell outer membrane</keyword>